<evidence type="ECO:0000259" key="3">
    <source>
        <dbReference type="PROSITE" id="PS50887"/>
    </source>
</evidence>
<dbReference type="InterPro" id="IPR050469">
    <property type="entry name" value="Diguanylate_Cyclase"/>
</dbReference>
<accession>A0ABY3CBM8</accession>
<dbReference type="InterPro" id="IPR029787">
    <property type="entry name" value="Nucleotide_cyclase"/>
</dbReference>
<evidence type="ECO:0000256" key="1">
    <source>
        <dbReference type="ARBA" id="ARBA00012528"/>
    </source>
</evidence>
<dbReference type="Proteomes" id="UP000733744">
    <property type="component" value="Unassembled WGS sequence"/>
</dbReference>
<dbReference type="NCBIfam" id="TIGR00254">
    <property type="entry name" value="GGDEF"/>
    <property type="match status" value="1"/>
</dbReference>
<comment type="catalytic activity">
    <reaction evidence="2">
        <text>2 GTP = 3',3'-c-di-GMP + 2 diphosphate</text>
        <dbReference type="Rhea" id="RHEA:24898"/>
        <dbReference type="ChEBI" id="CHEBI:33019"/>
        <dbReference type="ChEBI" id="CHEBI:37565"/>
        <dbReference type="ChEBI" id="CHEBI:58805"/>
        <dbReference type="EC" id="2.7.7.65"/>
    </reaction>
</comment>
<dbReference type="CDD" id="cd01949">
    <property type="entry name" value="GGDEF"/>
    <property type="match status" value="1"/>
</dbReference>
<dbReference type="RefSeq" id="WP_127030212.1">
    <property type="nucleotide sequence ID" value="NZ_RYFG02000080.1"/>
</dbReference>
<organism evidence="4 5">
    <name type="scientific">Candidatus Methylobacter oryzae</name>
    <dbReference type="NCBI Taxonomy" id="2497749"/>
    <lineage>
        <taxon>Bacteria</taxon>
        <taxon>Pseudomonadati</taxon>
        <taxon>Pseudomonadota</taxon>
        <taxon>Gammaproteobacteria</taxon>
        <taxon>Methylococcales</taxon>
        <taxon>Methylococcaceae</taxon>
        <taxon>Methylobacter</taxon>
    </lineage>
</organism>
<evidence type="ECO:0000313" key="4">
    <source>
        <dbReference type="EMBL" id="TRW96460.1"/>
    </source>
</evidence>
<dbReference type="EMBL" id="RYFG02000080">
    <property type="protein sequence ID" value="TRW96460.1"/>
    <property type="molecule type" value="Genomic_DNA"/>
</dbReference>
<dbReference type="PANTHER" id="PTHR45138">
    <property type="entry name" value="REGULATORY COMPONENTS OF SENSORY TRANSDUCTION SYSTEM"/>
    <property type="match status" value="1"/>
</dbReference>
<keyword evidence="5" id="KW-1185">Reference proteome</keyword>
<dbReference type="InterPro" id="IPR043128">
    <property type="entry name" value="Rev_trsase/Diguanyl_cyclase"/>
</dbReference>
<evidence type="ECO:0000256" key="2">
    <source>
        <dbReference type="ARBA" id="ARBA00034247"/>
    </source>
</evidence>
<dbReference type="Gene3D" id="3.30.70.270">
    <property type="match status" value="1"/>
</dbReference>
<proteinExistence type="predicted"/>
<dbReference type="PROSITE" id="PS50887">
    <property type="entry name" value="GGDEF"/>
    <property type="match status" value="1"/>
</dbReference>
<gene>
    <name evidence="4" type="ORF">EKO24_008435</name>
</gene>
<name>A0ABY3CBM8_9GAMM</name>
<dbReference type="EC" id="2.7.7.65" evidence="1"/>
<comment type="caution">
    <text evidence="4">The sequence shown here is derived from an EMBL/GenBank/DDBJ whole genome shotgun (WGS) entry which is preliminary data.</text>
</comment>
<reference evidence="4 5" key="1">
    <citation type="journal article" date="2019" name="Antonie Van Leeuwenhoek">
        <title>Description of 'Ca. Methylobacter oryzae' KRF1, a novel species from the environmentally important Methylobacter clade 2.</title>
        <authorList>
            <person name="Khatri K."/>
            <person name="Mohite J.A."/>
            <person name="Pandit P.S."/>
            <person name="Bahulikar R."/>
            <person name="Rahalkar M.C."/>
        </authorList>
    </citation>
    <scope>NUCLEOTIDE SEQUENCE [LARGE SCALE GENOMIC DNA]</scope>
    <source>
        <strain evidence="4 5">KRF1</strain>
    </source>
</reference>
<evidence type="ECO:0000313" key="5">
    <source>
        <dbReference type="Proteomes" id="UP000733744"/>
    </source>
</evidence>
<dbReference type="SMART" id="SM00267">
    <property type="entry name" value="GGDEF"/>
    <property type="match status" value="1"/>
</dbReference>
<sequence>MSLNLTVQQVFCWSIQLTVQQDYQALTYKFLDILDEITWIDNSAIYEIYHHERKKTGETKTVPELLIKRFPLDFTRNYEEEDHNSLFAELDHSTDLHLSPPDESGLHAWAIFSIRGSCGPERAIHLEGAFNRKMIELLNNLREMYRNLVILHDTKERDVLTKLPNRQSLDARLLQVCEHYSDYQIIDKSEEKSSWIAILDIDHFKRVNDDFGHLYGDEVLLIFSQLMEKCFRYNDFLFRFGGEEFVVILNLASQETAIAAFNRFRDVVANYTFPNVGRITVSVGLTHVDGRSMPTTQLDHADKALYYAKDNGRNRVVLYEDISIFTDDNDLSEIELF</sequence>
<dbReference type="Pfam" id="PF00990">
    <property type="entry name" value="GGDEF"/>
    <property type="match status" value="1"/>
</dbReference>
<protein>
    <recommendedName>
        <fullName evidence="1">diguanylate cyclase</fullName>
        <ecNumber evidence="1">2.7.7.65</ecNumber>
    </recommendedName>
</protein>
<dbReference type="SUPFAM" id="SSF55073">
    <property type="entry name" value="Nucleotide cyclase"/>
    <property type="match status" value="1"/>
</dbReference>
<feature type="domain" description="GGDEF" evidence="3">
    <location>
        <begin position="192"/>
        <end position="321"/>
    </location>
</feature>
<dbReference type="PANTHER" id="PTHR45138:SF9">
    <property type="entry name" value="DIGUANYLATE CYCLASE DGCM-RELATED"/>
    <property type="match status" value="1"/>
</dbReference>
<dbReference type="InterPro" id="IPR000160">
    <property type="entry name" value="GGDEF_dom"/>
</dbReference>